<comment type="caution">
    <text evidence="7">The sequence shown here is derived from an EMBL/GenBank/DDBJ whole genome shotgun (WGS) entry which is preliminary data.</text>
</comment>
<evidence type="ECO:0000256" key="1">
    <source>
        <dbReference type="ARBA" id="ARBA00004141"/>
    </source>
</evidence>
<gene>
    <name evidence="7" type="ORF">KIPB_015341</name>
</gene>
<evidence type="ECO:0000256" key="2">
    <source>
        <dbReference type="ARBA" id="ARBA00007168"/>
    </source>
</evidence>
<comment type="caution">
    <text evidence="6">Lacks conserved residue(s) required for the propagation of feature annotation.</text>
</comment>
<dbReference type="EMBL" id="BDIP01008523">
    <property type="protein sequence ID" value="GIQ91889.1"/>
    <property type="molecule type" value="Genomic_DNA"/>
</dbReference>
<reference evidence="7 8" key="1">
    <citation type="journal article" date="2018" name="PLoS ONE">
        <title>The draft genome of Kipferlia bialata reveals reductive genome evolution in fornicate parasites.</title>
        <authorList>
            <person name="Tanifuji G."/>
            <person name="Takabayashi S."/>
            <person name="Kume K."/>
            <person name="Takagi M."/>
            <person name="Nakayama T."/>
            <person name="Kamikawa R."/>
            <person name="Inagaki Y."/>
            <person name="Hashimoto T."/>
        </authorList>
    </citation>
    <scope>NUCLEOTIDE SEQUENCE [LARGE SCALE GENOMIC DNA]</scope>
    <source>
        <strain evidence="7">NY0173</strain>
    </source>
</reference>
<dbReference type="OrthoDB" id="420519at2759"/>
<comment type="function">
    <text evidence="6">Choline transporter.</text>
</comment>
<feature type="non-terminal residue" evidence="7">
    <location>
        <position position="116"/>
    </location>
</feature>
<evidence type="ECO:0000256" key="4">
    <source>
        <dbReference type="ARBA" id="ARBA00022989"/>
    </source>
</evidence>
<dbReference type="GO" id="GO:0005886">
    <property type="term" value="C:plasma membrane"/>
    <property type="evidence" value="ECO:0007669"/>
    <property type="project" value="UniProtKB-SubCell"/>
</dbReference>
<dbReference type="AlphaFoldDB" id="A0A9K3GQ57"/>
<keyword evidence="5 6" id="KW-0472">Membrane</keyword>
<dbReference type="InterPro" id="IPR007603">
    <property type="entry name" value="Choline_transptr-like"/>
</dbReference>
<evidence type="ECO:0000313" key="7">
    <source>
        <dbReference type="EMBL" id="GIQ91889.1"/>
    </source>
</evidence>
<dbReference type="Proteomes" id="UP000265618">
    <property type="component" value="Unassembled WGS sequence"/>
</dbReference>
<sequence length="116" mass="12116">FGYNGYIELDECGVSIGSSESSAGCSDARVSSANNMFYIGCGVGAATIIYLALVLCMCSRINLAIAVLKVSSTAIRAMFRLVFLPIGFIIFATLLGAAALFAGLLAATSTKFDCYE</sequence>
<dbReference type="GO" id="GO:0022857">
    <property type="term" value="F:transmembrane transporter activity"/>
    <property type="evidence" value="ECO:0007669"/>
    <property type="project" value="UniProtKB-UniRule"/>
</dbReference>
<evidence type="ECO:0000313" key="8">
    <source>
        <dbReference type="Proteomes" id="UP000265618"/>
    </source>
</evidence>
<organism evidence="7 8">
    <name type="scientific">Kipferlia bialata</name>
    <dbReference type="NCBI Taxonomy" id="797122"/>
    <lineage>
        <taxon>Eukaryota</taxon>
        <taxon>Metamonada</taxon>
        <taxon>Carpediemonas-like organisms</taxon>
        <taxon>Kipferlia</taxon>
    </lineage>
</organism>
<feature type="non-terminal residue" evidence="7">
    <location>
        <position position="1"/>
    </location>
</feature>
<keyword evidence="8" id="KW-1185">Reference proteome</keyword>
<accession>A0A9K3GQ57</accession>
<name>A0A9K3GQ57_9EUKA</name>
<protein>
    <recommendedName>
        <fullName evidence="6">Choline transporter-like protein</fullName>
    </recommendedName>
</protein>
<keyword evidence="4 6" id="KW-1133">Transmembrane helix</keyword>
<comment type="similarity">
    <text evidence="2 6">Belongs to the CTL (choline transporter-like) family.</text>
</comment>
<feature type="transmembrane region" description="Helical" evidence="6">
    <location>
        <begin position="79"/>
        <end position="107"/>
    </location>
</feature>
<keyword evidence="3 6" id="KW-0812">Transmembrane</keyword>
<proteinExistence type="inferred from homology"/>
<evidence type="ECO:0000256" key="3">
    <source>
        <dbReference type="ARBA" id="ARBA00022692"/>
    </source>
</evidence>
<evidence type="ECO:0000256" key="5">
    <source>
        <dbReference type="ARBA" id="ARBA00023136"/>
    </source>
</evidence>
<feature type="transmembrane region" description="Helical" evidence="6">
    <location>
        <begin position="36"/>
        <end position="58"/>
    </location>
</feature>
<comment type="subcellular location">
    <subcellularLocation>
        <location evidence="6">Cell membrane</location>
        <topology evidence="6">Multi-pass membrane protein</topology>
    </subcellularLocation>
    <subcellularLocation>
        <location evidence="1">Membrane</location>
        <topology evidence="1">Multi-pass membrane protein</topology>
    </subcellularLocation>
</comment>
<evidence type="ECO:0000256" key="6">
    <source>
        <dbReference type="RuleBase" id="RU368066"/>
    </source>
</evidence>
<dbReference type="Pfam" id="PF04515">
    <property type="entry name" value="Choline_transpo"/>
    <property type="match status" value="1"/>
</dbReference>